<gene>
    <name evidence="1" type="ORF">J4H92_02785</name>
</gene>
<dbReference type="PANTHER" id="PTHR38479:SF2">
    <property type="entry name" value="WINGED HELIX DNA-BINDING DOMAIN-CONTAINING PROTEIN"/>
    <property type="match status" value="1"/>
</dbReference>
<protein>
    <submittedName>
        <fullName evidence="1">AlkZ family DNA glycosylase</fullName>
    </submittedName>
</protein>
<dbReference type="EMBL" id="JAGDYM010000004">
    <property type="protein sequence ID" value="MBO1900873.1"/>
    <property type="molecule type" value="Genomic_DNA"/>
</dbReference>
<dbReference type="Proteomes" id="UP000664382">
    <property type="component" value="Unassembled WGS sequence"/>
</dbReference>
<evidence type="ECO:0000313" key="2">
    <source>
        <dbReference type="Proteomes" id="UP000664382"/>
    </source>
</evidence>
<name>A0A939MH83_9MICO</name>
<dbReference type="AlphaFoldDB" id="A0A939MH83"/>
<organism evidence="1 2">
    <name type="scientific">Leucobacter weissii</name>
    <dbReference type="NCBI Taxonomy" id="1983706"/>
    <lineage>
        <taxon>Bacteria</taxon>
        <taxon>Bacillati</taxon>
        <taxon>Actinomycetota</taxon>
        <taxon>Actinomycetes</taxon>
        <taxon>Micrococcales</taxon>
        <taxon>Microbacteriaceae</taxon>
        <taxon>Leucobacter</taxon>
    </lineage>
</organism>
<comment type="caution">
    <text evidence="1">The sequence shown here is derived from an EMBL/GenBank/DDBJ whole genome shotgun (WGS) entry which is preliminary data.</text>
</comment>
<dbReference type="PANTHER" id="PTHR38479">
    <property type="entry name" value="LMO0824 PROTEIN"/>
    <property type="match status" value="1"/>
</dbReference>
<evidence type="ECO:0000313" key="1">
    <source>
        <dbReference type="EMBL" id="MBO1900873.1"/>
    </source>
</evidence>
<dbReference type="Pfam" id="PF06224">
    <property type="entry name" value="AlkZ-like"/>
    <property type="match status" value="1"/>
</dbReference>
<proteinExistence type="predicted"/>
<keyword evidence="2" id="KW-1185">Reference proteome</keyword>
<sequence length="390" mass="41721">MRRALTASELRRLRLAAQGLPADARGEGSGAERAAATARRMLALQGQDWRSSRWALGVRTPGIEVEHVHAAFDAGTLVRSWPMRGTVHVVAAEDIGWLQTATNHRVLKDAPRRREFLGLDDAVLEQLVEVSVAALRGGAALDRDELAATWTEAGIEWKSNWRYHLVWWLCQNGLAVFGPVSGGDEPRLVSAEEWITAPRRLGGDEALAELAVRYASPRGAVSVKDLAWWSGMTVGESRRAVSLASDAGRLVPIPVEDAGELWAAPGALDRIPGPSGAGTGAGSGAEAADWLLLPAFDEHLLGYQDRSAQLEPGHFARIVPGRNGVFLATVVRDGRVVGTWKRGAKQGEGIVATALPGESLDAGVERLAERAAEWGAFQGLDRIAFAVTAP</sequence>
<reference evidence="1" key="1">
    <citation type="submission" date="2021-03" db="EMBL/GenBank/DDBJ databases">
        <title>Leucobacter chromiisoli sp. nov., isolated from chromium-containing soil of chemical plant.</title>
        <authorList>
            <person name="Xu Z."/>
        </authorList>
    </citation>
    <scope>NUCLEOTIDE SEQUENCE</scope>
    <source>
        <strain evidence="1">S27</strain>
    </source>
</reference>
<dbReference type="InterPro" id="IPR009351">
    <property type="entry name" value="AlkZ-like"/>
</dbReference>
<dbReference type="RefSeq" id="WP_208095673.1">
    <property type="nucleotide sequence ID" value="NZ_JAGDYM010000004.1"/>
</dbReference>
<accession>A0A939MH83</accession>